<proteinExistence type="predicted"/>
<dbReference type="EMBL" id="RBXR01000001">
    <property type="protein sequence ID" value="RKT73246.1"/>
    <property type="molecule type" value="Genomic_DNA"/>
</dbReference>
<dbReference type="SMART" id="SM00464">
    <property type="entry name" value="LON"/>
    <property type="match status" value="1"/>
</dbReference>
<dbReference type="SUPFAM" id="SSF88697">
    <property type="entry name" value="PUA domain-like"/>
    <property type="match status" value="1"/>
</dbReference>
<dbReference type="Gene3D" id="2.30.130.40">
    <property type="entry name" value="LON domain-like"/>
    <property type="match status" value="1"/>
</dbReference>
<sequence length="222" mass="24611">MTTTLPLFPLGTVLLPGTSLPLHVFEPRYRQLTVDLMTGELPDRSFGVVAIRQGWEVGPGNATALHTVGCEALLHDAKPLPDGRFDLSCQGGRRFKLVSVDTESAPYLMGTVEWVDDVASPPEVAEMLPLLEERARAAFSRYRRAAFEDDPVVESPAEALAYCLANDCLLTLEDRQRLLEERSEARRLRMVRRAMHREAGIITALHAVPAPLAELGHLPHRN</sequence>
<dbReference type="PANTHER" id="PTHR46732">
    <property type="entry name" value="ATP-DEPENDENT PROTEASE LA (LON) DOMAIN PROTEIN"/>
    <property type="match status" value="1"/>
</dbReference>
<dbReference type="RefSeq" id="WP_121226880.1">
    <property type="nucleotide sequence ID" value="NZ_JBIUBA010000031.1"/>
</dbReference>
<evidence type="ECO:0000313" key="3">
    <source>
        <dbReference type="Proteomes" id="UP000272729"/>
    </source>
</evidence>
<dbReference type="InterPro" id="IPR046336">
    <property type="entry name" value="Lon_prtase_N_sf"/>
</dbReference>
<protein>
    <recommendedName>
        <fullName evidence="1">Lon N-terminal domain-containing protein</fullName>
    </recommendedName>
</protein>
<dbReference type="Pfam" id="PF02190">
    <property type="entry name" value="LON_substr_bdg"/>
    <property type="match status" value="1"/>
</dbReference>
<reference evidence="2 3" key="1">
    <citation type="submission" date="2018-10" db="EMBL/GenBank/DDBJ databases">
        <title>Sequencing the genomes of 1000 actinobacteria strains.</title>
        <authorList>
            <person name="Klenk H.-P."/>
        </authorList>
    </citation>
    <scope>NUCLEOTIDE SEQUENCE [LARGE SCALE GENOMIC DNA]</scope>
    <source>
        <strain evidence="2 3">DSM 43911</strain>
    </source>
</reference>
<feature type="domain" description="Lon N-terminal" evidence="1">
    <location>
        <begin position="2"/>
        <end position="199"/>
    </location>
</feature>
<accession>A0A495XJH6</accession>
<keyword evidence="3" id="KW-1185">Reference proteome</keyword>
<dbReference type="AlphaFoldDB" id="A0A495XJH6"/>
<comment type="caution">
    <text evidence="2">The sequence shown here is derived from an EMBL/GenBank/DDBJ whole genome shotgun (WGS) entry which is preliminary data.</text>
</comment>
<organism evidence="2 3">
    <name type="scientific">Saccharothrix variisporea</name>
    <dbReference type="NCBI Taxonomy" id="543527"/>
    <lineage>
        <taxon>Bacteria</taxon>
        <taxon>Bacillati</taxon>
        <taxon>Actinomycetota</taxon>
        <taxon>Actinomycetes</taxon>
        <taxon>Pseudonocardiales</taxon>
        <taxon>Pseudonocardiaceae</taxon>
        <taxon>Saccharothrix</taxon>
    </lineage>
</organism>
<dbReference type="PANTHER" id="PTHR46732:SF8">
    <property type="entry name" value="ATP-DEPENDENT PROTEASE LA (LON) DOMAIN PROTEIN"/>
    <property type="match status" value="1"/>
</dbReference>
<dbReference type="InterPro" id="IPR015947">
    <property type="entry name" value="PUA-like_sf"/>
</dbReference>
<dbReference type="OrthoDB" id="25394at2"/>
<dbReference type="InterPro" id="IPR003111">
    <property type="entry name" value="Lon_prtase_N"/>
</dbReference>
<gene>
    <name evidence="2" type="ORF">DFJ66_6575</name>
</gene>
<dbReference type="PROSITE" id="PS51787">
    <property type="entry name" value="LON_N"/>
    <property type="match status" value="1"/>
</dbReference>
<name>A0A495XJH6_9PSEU</name>
<evidence type="ECO:0000259" key="1">
    <source>
        <dbReference type="PROSITE" id="PS51787"/>
    </source>
</evidence>
<evidence type="ECO:0000313" key="2">
    <source>
        <dbReference type="EMBL" id="RKT73246.1"/>
    </source>
</evidence>
<dbReference type="Proteomes" id="UP000272729">
    <property type="component" value="Unassembled WGS sequence"/>
</dbReference>